<evidence type="ECO:0000256" key="1">
    <source>
        <dbReference type="SAM" id="Phobius"/>
    </source>
</evidence>
<dbReference type="InterPro" id="IPR036890">
    <property type="entry name" value="HATPase_C_sf"/>
</dbReference>
<dbReference type="InterPro" id="IPR010559">
    <property type="entry name" value="Sig_transdc_His_kin_internal"/>
</dbReference>
<evidence type="ECO:0000313" key="4">
    <source>
        <dbReference type="Proteomes" id="UP000552864"/>
    </source>
</evidence>
<dbReference type="Gene3D" id="3.30.565.10">
    <property type="entry name" value="Histidine kinase-like ATPase, C-terminal domain"/>
    <property type="match status" value="1"/>
</dbReference>
<reference evidence="3 4" key="1">
    <citation type="submission" date="2020-04" db="EMBL/GenBank/DDBJ databases">
        <authorList>
            <person name="Yin C."/>
        </authorList>
    </citation>
    <scope>NUCLEOTIDE SEQUENCE [LARGE SCALE GENOMIC DNA]</scope>
    <source>
        <strain evidence="3 4">Ak56</strain>
    </source>
</reference>
<keyword evidence="1" id="KW-1133">Transmembrane helix</keyword>
<dbReference type="PANTHER" id="PTHR34220:SF7">
    <property type="entry name" value="SENSOR HISTIDINE KINASE YPDA"/>
    <property type="match status" value="1"/>
</dbReference>
<dbReference type="SUPFAM" id="SSF55874">
    <property type="entry name" value="ATPase domain of HSP90 chaperone/DNA topoisomerase II/histidine kinase"/>
    <property type="match status" value="1"/>
</dbReference>
<evidence type="ECO:0000313" key="3">
    <source>
        <dbReference type="EMBL" id="NLR78994.1"/>
    </source>
</evidence>
<dbReference type="PANTHER" id="PTHR34220">
    <property type="entry name" value="SENSOR HISTIDINE KINASE YPDA"/>
    <property type="match status" value="1"/>
</dbReference>
<dbReference type="InterPro" id="IPR050640">
    <property type="entry name" value="Bact_2-comp_sensor_kinase"/>
</dbReference>
<accession>A0A847SFP3</accession>
<feature type="domain" description="Signal transduction histidine kinase internal region" evidence="2">
    <location>
        <begin position="63"/>
        <end position="140"/>
    </location>
</feature>
<gene>
    <name evidence="3" type="ORF">HGH91_10170</name>
</gene>
<dbReference type="EMBL" id="JABAHZ010000002">
    <property type="protein sequence ID" value="NLR78994.1"/>
    <property type="molecule type" value="Genomic_DNA"/>
</dbReference>
<keyword evidence="4" id="KW-1185">Reference proteome</keyword>
<evidence type="ECO:0000259" key="2">
    <source>
        <dbReference type="Pfam" id="PF06580"/>
    </source>
</evidence>
<keyword evidence="1" id="KW-0472">Membrane</keyword>
<keyword evidence="1" id="KW-0812">Transmembrane</keyword>
<dbReference type="GO" id="GO:0016020">
    <property type="term" value="C:membrane"/>
    <property type="evidence" value="ECO:0007669"/>
    <property type="project" value="InterPro"/>
</dbReference>
<feature type="transmembrane region" description="Helical" evidence="1">
    <location>
        <begin position="6"/>
        <end position="25"/>
    </location>
</feature>
<organism evidence="3 4">
    <name type="scientific">Chitinophaga eiseniae</name>
    <dbReference type="NCBI Taxonomy" id="634771"/>
    <lineage>
        <taxon>Bacteria</taxon>
        <taxon>Pseudomonadati</taxon>
        <taxon>Bacteroidota</taxon>
        <taxon>Chitinophagia</taxon>
        <taxon>Chitinophagales</taxon>
        <taxon>Chitinophagaceae</taxon>
        <taxon>Chitinophaga</taxon>
    </lineage>
</organism>
<comment type="caution">
    <text evidence="3">The sequence shown here is derived from an EMBL/GenBank/DDBJ whole genome shotgun (WGS) entry which is preliminary data.</text>
</comment>
<name>A0A847SFP3_9BACT</name>
<keyword evidence="3" id="KW-0418">Kinase</keyword>
<dbReference type="AlphaFoldDB" id="A0A847SFP3"/>
<dbReference type="Proteomes" id="UP000552864">
    <property type="component" value="Unassembled WGS sequence"/>
</dbReference>
<dbReference type="Pfam" id="PF06580">
    <property type="entry name" value="His_kinase"/>
    <property type="match status" value="1"/>
</dbReference>
<proteinExistence type="predicted"/>
<dbReference type="GO" id="GO:0000155">
    <property type="term" value="F:phosphorelay sensor kinase activity"/>
    <property type="evidence" value="ECO:0007669"/>
    <property type="project" value="InterPro"/>
</dbReference>
<keyword evidence="3" id="KW-0808">Transferase</keyword>
<protein>
    <submittedName>
        <fullName evidence="3">Histidine kinase</fullName>
    </submittedName>
</protein>
<dbReference type="RefSeq" id="WP_168738344.1">
    <property type="nucleotide sequence ID" value="NZ_JABAHZ010000002.1"/>
</dbReference>
<sequence>MPITIHTTSLLLAATVAAVCFLLFLRYRSRYLLLKSNEAVIAHHMNQQENELQQLGRQLSELKLSGLKSQVNPHFLFNCLNGIYTALMTGETALAQEYISGFALLLRKVLMLADKNFISLQEEADMLDLYLKLEQLRTNNGFVYTLTTDPRISPAALPVPCMLVQPFVENAIWHGLMHKETDRQLHIQWIQLQQNLYACEVTDNGIGRVQALQYHHDGLKTNNHHSRGMEICMERASLYRSMYHTRFDIEITDLPGDENTVRGTRVYIIFEVAPAMTAVH</sequence>